<dbReference type="AlphaFoldDB" id="A0A2H3KPS9"/>
<feature type="domain" description="Type II methyltransferase M.TaqI-like" evidence="8">
    <location>
        <begin position="1"/>
        <end position="40"/>
    </location>
</feature>
<keyword evidence="11" id="KW-1185">Reference proteome</keyword>
<evidence type="ECO:0000256" key="3">
    <source>
        <dbReference type="ARBA" id="ARBA00022679"/>
    </source>
</evidence>
<dbReference type="SUPFAM" id="SSF53335">
    <property type="entry name" value="S-adenosyl-L-methionine-dependent methyltransferases"/>
    <property type="match status" value="1"/>
</dbReference>
<keyword evidence="2" id="KW-0489">Methyltransferase</keyword>
<comment type="catalytic activity">
    <reaction evidence="7">
        <text>a 2'-deoxyadenosine in DNA + S-adenosyl-L-methionine = an N(6)-methyl-2'-deoxyadenosine in DNA + S-adenosyl-L-homocysteine + H(+)</text>
        <dbReference type="Rhea" id="RHEA:15197"/>
        <dbReference type="Rhea" id="RHEA-COMP:12418"/>
        <dbReference type="Rhea" id="RHEA-COMP:12419"/>
        <dbReference type="ChEBI" id="CHEBI:15378"/>
        <dbReference type="ChEBI" id="CHEBI:57856"/>
        <dbReference type="ChEBI" id="CHEBI:59789"/>
        <dbReference type="ChEBI" id="CHEBI:90615"/>
        <dbReference type="ChEBI" id="CHEBI:90616"/>
        <dbReference type="EC" id="2.1.1.72"/>
    </reaction>
</comment>
<proteinExistence type="predicted"/>
<gene>
    <name evidence="10" type="ORF">A9Q02_21850</name>
</gene>
<evidence type="ECO:0000313" key="10">
    <source>
        <dbReference type="EMBL" id="PDW00292.1"/>
    </source>
</evidence>
<dbReference type="Proteomes" id="UP000220922">
    <property type="component" value="Unassembled WGS sequence"/>
</dbReference>
<dbReference type="InterPro" id="IPR050953">
    <property type="entry name" value="N4_N6_ade-DNA_methylase"/>
</dbReference>
<evidence type="ECO:0000256" key="1">
    <source>
        <dbReference type="ARBA" id="ARBA00011900"/>
    </source>
</evidence>
<dbReference type="GO" id="GO:0032259">
    <property type="term" value="P:methylation"/>
    <property type="evidence" value="ECO:0007669"/>
    <property type="project" value="UniProtKB-KW"/>
</dbReference>
<keyword evidence="4" id="KW-0949">S-adenosyl-L-methionine</keyword>
<organism evidence="10 11">
    <name type="scientific">Candidatus Chloroploca asiatica</name>
    <dbReference type="NCBI Taxonomy" id="1506545"/>
    <lineage>
        <taxon>Bacteria</taxon>
        <taxon>Bacillati</taxon>
        <taxon>Chloroflexota</taxon>
        <taxon>Chloroflexia</taxon>
        <taxon>Chloroflexales</taxon>
        <taxon>Chloroflexineae</taxon>
        <taxon>Oscillochloridaceae</taxon>
        <taxon>Candidatus Chloroploca</taxon>
    </lineage>
</organism>
<protein>
    <recommendedName>
        <fullName evidence="1">site-specific DNA-methyltransferase (adenine-specific)</fullName>
        <ecNumber evidence="1">2.1.1.72</ecNumber>
    </recommendedName>
</protein>
<dbReference type="Gene3D" id="3.40.50.150">
    <property type="entry name" value="Vaccinia Virus protein VP39"/>
    <property type="match status" value="1"/>
</dbReference>
<dbReference type="EMBL" id="LYXE01000048">
    <property type="protein sequence ID" value="PDW00292.1"/>
    <property type="molecule type" value="Genomic_DNA"/>
</dbReference>
<evidence type="ECO:0000259" key="9">
    <source>
        <dbReference type="Pfam" id="PF12950"/>
    </source>
</evidence>
<keyword evidence="3" id="KW-0808">Transferase</keyword>
<dbReference type="GO" id="GO:0003677">
    <property type="term" value="F:DNA binding"/>
    <property type="evidence" value="ECO:0007669"/>
    <property type="project" value="UniProtKB-KW"/>
</dbReference>
<name>A0A2H3KPS9_9CHLR</name>
<sequence length="461" mass="53019">MSYIVTNKWLRSGYGEGLRAYFAAQARLERIIDFGHAPIFADADVFPVIIVVERPAEGTVSEDHEVQVSNFPREALGVINLDSFVTRYSHNVPQRRLGRNAWSLEASSTDDLMEKIRQAGPTLTEYAGVKPYRGVLTGFNEAFLIDTPTRDRLIHEDPQCAAIIKPYLRGQDIKRWTPAWAGLWMIFTRRGIEIDAYPSVKNHLLRFREQLEPRPKDWTGKTWAGRKPGNYQWYEIQDSVDYWGFFEHPKILYQEIQFHSVYSIDFTGYFSNNKVFLIPNADSYLLAVLNSPLMWWHNWRYLPHMKDEALNPAGFLIEKLPIAPATDAIREAVEPAVAQLIAITQREQAARRDTLDWLRSEFDLENPGQKLTDFAILSETEFIEEVKKRRPKAAGKLSPSGLRALRNGYHEQAPPVQQNRANARQLEHRLATLVNTAYGLTPEEIALMWETAPPRMPAREQ</sequence>
<dbReference type="Pfam" id="PF12950">
    <property type="entry name" value="TaqI_C"/>
    <property type="match status" value="1"/>
</dbReference>
<accession>A0A2H3KPS9</accession>
<dbReference type="EC" id="2.1.1.72" evidence="1"/>
<evidence type="ECO:0000256" key="4">
    <source>
        <dbReference type="ARBA" id="ARBA00022691"/>
    </source>
</evidence>
<dbReference type="GO" id="GO:0009307">
    <property type="term" value="P:DNA restriction-modification system"/>
    <property type="evidence" value="ECO:0007669"/>
    <property type="project" value="UniProtKB-KW"/>
</dbReference>
<keyword evidence="6" id="KW-0238">DNA-binding</keyword>
<evidence type="ECO:0000313" key="11">
    <source>
        <dbReference type="Proteomes" id="UP000220922"/>
    </source>
</evidence>
<evidence type="ECO:0000256" key="2">
    <source>
        <dbReference type="ARBA" id="ARBA00022603"/>
    </source>
</evidence>
<dbReference type="InterPro" id="IPR011639">
    <property type="entry name" value="MethylTrfase_TaqI-like_dom"/>
</dbReference>
<dbReference type="OrthoDB" id="9815272at2"/>
<evidence type="ECO:0000256" key="6">
    <source>
        <dbReference type="ARBA" id="ARBA00023125"/>
    </source>
</evidence>
<evidence type="ECO:0000259" key="8">
    <source>
        <dbReference type="Pfam" id="PF07669"/>
    </source>
</evidence>
<evidence type="ECO:0000256" key="7">
    <source>
        <dbReference type="ARBA" id="ARBA00047942"/>
    </source>
</evidence>
<dbReference type="InterPro" id="IPR029063">
    <property type="entry name" value="SAM-dependent_MTases_sf"/>
</dbReference>
<feature type="domain" description="TaqI-like C-terminal specificity" evidence="9">
    <location>
        <begin position="165"/>
        <end position="322"/>
    </location>
</feature>
<dbReference type="Pfam" id="PF07669">
    <property type="entry name" value="Eco57I"/>
    <property type="match status" value="1"/>
</dbReference>
<evidence type="ECO:0000256" key="5">
    <source>
        <dbReference type="ARBA" id="ARBA00022747"/>
    </source>
</evidence>
<dbReference type="GO" id="GO:0009007">
    <property type="term" value="F:site-specific DNA-methyltransferase (adenine-specific) activity"/>
    <property type="evidence" value="ECO:0007669"/>
    <property type="project" value="UniProtKB-EC"/>
</dbReference>
<keyword evidence="5" id="KW-0680">Restriction system</keyword>
<dbReference type="InterPro" id="IPR025931">
    <property type="entry name" value="TaqI_C"/>
</dbReference>
<comment type="caution">
    <text evidence="10">The sequence shown here is derived from an EMBL/GenBank/DDBJ whole genome shotgun (WGS) entry which is preliminary data.</text>
</comment>
<reference evidence="10 11" key="1">
    <citation type="submission" date="2016-05" db="EMBL/GenBank/DDBJ databases">
        <authorList>
            <person name="Lavstsen T."/>
            <person name="Jespersen J.S."/>
        </authorList>
    </citation>
    <scope>NUCLEOTIDE SEQUENCE [LARGE SCALE GENOMIC DNA]</scope>
    <source>
        <strain evidence="10 11">B7-9</strain>
    </source>
</reference>
<dbReference type="PANTHER" id="PTHR33841">
    <property type="entry name" value="DNA METHYLTRANSFERASE YEEA-RELATED"/>
    <property type="match status" value="1"/>
</dbReference>
<dbReference type="PANTHER" id="PTHR33841:SF1">
    <property type="entry name" value="DNA METHYLTRANSFERASE A"/>
    <property type="match status" value="1"/>
</dbReference>
<dbReference type="RefSeq" id="WP_097651140.1">
    <property type="nucleotide sequence ID" value="NZ_LYXE01000048.1"/>
</dbReference>